<sequence length="153" mass="16875">MNRIRTAGAAFVLAQMAGVAHADPAEDIRTIAALDTAYQAAVERNDAEGMAAILHKDMILVLGDGSVHTREDLLNAARTRRTVYEHQVEDRGTQTVRLYGDKTAVVTALLYIKAVRAGLPVEFRLWFSDTYVRTPEGWRYAFGQASTALPAKR</sequence>
<dbReference type="Pfam" id="PF14534">
    <property type="entry name" value="DUF4440"/>
    <property type="match status" value="1"/>
</dbReference>
<evidence type="ECO:0000256" key="1">
    <source>
        <dbReference type="SAM" id="SignalP"/>
    </source>
</evidence>
<keyword evidence="4" id="KW-1185">Reference proteome</keyword>
<name>A0ABV7XFZ7_9SPHN</name>
<dbReference type="InterPro" id="IPR032710">
    <property type="entry name" value="NTF2-like_dom_sf"/>
</dbReference>
<evidence type="ECO:0000313" key="3">
    <source>
        <dbReference type="EMBL" id="MFC3714380.1"/>
    </source>
</evidence>
<feature type="chain" id="PRO_5046831025" evidence="1">
    <location>
        <begin position="23"/>
        <end position="153"/>
    </location>
</feature>
<dbReference type="SUPFAM" id="SSF54427">
    <property type="entry name" value="NTF2-like"/>
    <property type="match status" value="1"/>
</dbReference>
<dbReference type="InterPro" id="IPR027843">
    <property type="entry name" value="DUF4440"/>
</dbReference>
<proteinExistence type="predicted"/>
<organism evidence="3 4">
    <name type="scientific">Sphingoaurantiacus capsulatus</name>
    <dbReference type="NCBI Taxonomy" id="1771310"/>
    <lineage>
        <taxon>Bacteria</taxon>
        <taxon>Pseudomonadati</taxon>
        <taxon>Pseudomonadota</taxon>
        <taxon>Alphaproteobacteria</taxon>
        <taxon>Sphingomonadales</taxon>
        <taxon>Sphingosinicellaceae</taxon>
        <taxon>Sphingoaurantiacus</taxon>
    </lineage>
</organism>
<evidence type="ECO:0000313" key="4">
    <source>
        <dbReference type="Proteomes" id="UP001595615"/>
    </source>
</evidence>
<dbReference type="RefSeq" id="WP_380863867.1">
    <property type="nucleotide sequence ID" value="NZ_JBHRXV010000014.1"/>
</dbReference>
<feature type="domain" description="DUF4440" evidence="2">
    <location>
        <begin position="31"/>
        <end position="139"/>
    </location>
</feature>
<evidence type="ECO:0000259" key="2">
    <source>
        <dbReference type="Pfam" id="PF14534"/>
    </source>
</evidence>
<protein>
    <submittedName>
        <fullName evidence="3">Nuclear transport factor 2 family protein</fullName>
    </submittedName>
</protein>
<dbReference type="Gene3D" id="3.10.450.50">
    <property type="match status" value="1"/>
</dbReference>
<reference evidence="4" key="1">
    <citation type="journal article" date="2019" name="Int. J. Syst. Evol. Microbiol.">
        <title>The Global Catalogue of Microorganisms (GCM) 10K type strain sequencing project: providing services to taxonomists for standard genome sequencing and annotation.</title>
        <authorList>
            <consortium name="The Broad Institute Genomics Platform"/>
            <consortium name="The Broad Institute Genome Sequencing Center for Infectious Disease"/>
            <person name="Wu L."/>
            <person name="Ma J."/>
        </authorList>
    </citation>
    <scope>NUCLEOTIDE SEQUENCE [LARGE SCALE GENOMIC DNA]</scope>
    <source>
        <strain evidence="4">KCTC 42644</strain>
    </source>
</reference>
<accession>A0ABV7XFZ7</accession>
<keyword evidence="1" id="KW-0732">Signal</keyword>
<feature type="signal peptide" evidence="1">
    <location>
        <begin position="1"/>
        <end position="22"/>
    </location>
</feature>
<dbReference type="Proteomes" id="UP001595615">
    <property type="component" value="Unassembled WGS sequence"/>
</dbReference>
<gene>
    <name evidence="3" type="ORF">ACFOMD_17565</name>
</gene>
<dbReference type="EMBL" id="JBHRXV010000014">
    <property type="protein sequence ID" value="MFC3714380.1"/>
    <property type="molecule type" value="Genomic_DNA"/>
</dbReference>
<comment type="caution">
    <text evidence="3">The sequence shown here is derived from an EMBL/GenBank/DDBJ whole genome shotgun (WGS) entry which is preliminary data.</text>
</comment>